<evidence type="ECO:0000313" key="2">
    <source>
        <dbReference type="EMBL" id="SEH08897.1"/>
    </source>
</evidence>
<gene>
    <name evidence="2" type="ORF">MBHS_04790</name>
</gene>
<dbReference type="RefSeq" id="WP_103922409.1">
    <property type="nucleotide sequence ID" value="NZ_FMSV02000557.1"/>
</dbReference>
<organism evidence="2 3">
    <name type="scientific">Candidatus Venteria ishoeyi</name>
    <dbReference type="NCBI Taxonomy" id="1899563"/>
    <lineage>
        <taxon>Bacteria</taxon>
        <taxon>Pseudomonadati</taxon>
        <taxon>Pseudomonadota</taxon>
        <taxon>Gammaproteobacteria</taxon>
        <taxon>Thiotrichales</taxon>
        <taxon>Thiotrichaceae</taxon>
        <taxon>Venteria</taxon>
    </lineage>
</organism>
<dbReference type="AlphaFoldDB" id="A0A1H6FFT9"/>
<sequence>MKNLHIYARPRQVALYCILLVFNVLPLSAWAVWSAEHLLPDRNDSRFYRTISKNNELLEIAYAAPAMPVSSLYGGRAMRIKE</sequence>
<evidence type="ECO:0000313" key="3">
    <source>
        <dbReference type="Proteomes" id="UP000236724"/>
    </source>
</evidence>
<dbReference type="EMBL" id="FMSV02000557">
    <property type="protein sequence ID" value="SEH08897.1"/>
    <property type="molecule type" value="Genomic_DNA"/>
</dbReference>
<reference evidence="2 3" key="1">
    <citation type="submission" date="2016-10" db="EMBL/GenBank/DDBJ databases">
        <authorList>
            <person name="de Groot N.N."/>
        </authorList>
    </citation>
    <scope>NUCLEOTIDE SEQUENCE [LARGE SCALE GENOMIC DNA]</scope>
    <source>
        <strain evidence="2">MBHS1</strain>
    </source>
</reference>
<keyword evidence="1" id="KW-0472">Membrane</keyword>
<keyword evidence="3" id="KW-1185">Reference proteome</keyword>
<name>A0A1H6FFT9_9GAMM</name>
<proteinExistence type="predicted"/>
<dbReference type="Proteomes" id="UP000236724">
    <property type="component" value="Unassembled WGS sequence"/>
</dbReference>
<accession>A0A1H6FFT9</accession>
<protein>
    <submittedName>
        <fullName evidence="2">Uncharacterized protein</fullName>
    </submittedName>
</protein>
<feature type="transmembrane region" description="Helical" evidence="1">
    <location>
        <begin position="12"/>
        <end position="33"/>
    </location>
</feature>
<keyword evidence="1" id="KW-1133">Transmembrane helix</keyword>
<evidence type="ECO:0000256" key="1">
    <source>
        <dbReference type="SAM" id="Phobius"/>
    </source>
</evidence>
<keyword evidence="1" id="KW-0812">Transmembrane</keyword>